<keyword evidence="4" id="KW-1185">Reference proteome</keyword>
<evidence type="ECO:0000313" key="3">
    <source>
        <dbReference type="EMBL" id="MBB5272327.1"/>
    </source>
</evidence>
<dbReference type="RefSeq" id="WP_183967621.1">
    <property type="nucleotide sequence ID" value="NZ_BAABEW010000002.1"/>
</dbReference>
<dbReference type="InterPro" id="IPR002782">
    <property type="entry name" value="Mut7-C_RNAse_dom"/>
</dbReference>
<comment type="caution">
    <text evidence="3">The sequence shown here is derived from an EMBL/GenBank/DDBJ whole genome shotgun (WGS) entry which is preliminary data.</text>
</comment>
<gene>
    <name evidence="3" type="ORF">HNQ70_002341</name>
</gene>
<protein>
    <recommendedName>
        <fullName evidence="5">Mut7-C RNAse domain-containing protein</fullName>
    </recommendedName>
</protein>
<accession>A0A7W8HHU8</accession>
<name>A0A7W8HHU8_9BURK</name>
<dbReference type="Pfam" id="PF01927">
    <property type="entry name" value="Mut7-C"/>
    <property type="match status" value="1"/>
</dbReference>
<evidence type="ECO:0000313" key="4">
    <source>
        <dbReference type="Proteomes" id="UP000532440"/>
    </source>
</evidence>
<dbReference type="InterPro" id="IPR027798">
    <property type="entry name" value="Ub_Mut7C"/>
</dbReference>
<evidence type="ECO:0000259" key="1">
    <source>
        <dbReference type="Pfam" id="PF01927"/>
    </source>
</evidence>
<proteinExistence type="predicted"/>
<feature type="domain" description="Ubiquitin Mut7-C" evidence="2">
    <location>
        <begin position="1"/>
        <end position="76"/>
    </location>
</feature>
<feature type="domain" description="Mut7-C RNAse" evidence="1">
    <location>
        <begin position="105"/>
        <end position="128"/>
    </location>
</feature>
<dbReference type="AlphaFoldDB" id="A0A7W8HHU8"/>
<reference evidence="3 4" key="1">
    <citation type="submission" date="2020-08" db="EMBL/GenBank/DDBJ databases">
        <title>Genomic Encyclopedia of Type Strains, Phase IV (KMG-IV): sequencing the most valuable type-strain genomes for metagenomic binning, comparative biology and taxonomic classification.</title>
        <authorList>
            <person name="Goeker M."/>
        </authorList>
    </citation>
    <scope>NUCLEOTIDE SEQUENCE [LARGE SCALE GENOMIC DNA]</scope>
    <source>
        <strain evidence="3 4">DSM 29781</strain>
    </source>
</reference>
<evidence type="ECO:0000259" key="2">
    <source>
        <dbReference type="Pfam" id="PF14451"/>
    </source>
</evidence>
<dbReference type="EMBL" id="JACHGB010000004">
    <property type="protein sequence ID" value="MBB5272327.1"/>
    <property type="molecule type" value="Genomic_DNA"/>
</dbReference>
<dbReference type="Pfam" id="PF14451">
    <property type="entry name" value="Ub-Mut7C"/>
    <property type="match status" value="1"/>
</dbReference>
<sequence length="137" mass="14745">MSRATFRFHGELDALLAAWRRGQPQGAACAEHASLKHAIESLGVPHTEIGRVRVDGREATLDDAVTDGSIVDVLPAAPGADGPLRFLADAHLGALARRLRLLGQQEFRRCAGCGRVYWPGSHWRRLSALVAAFRAGA</sequence>
<organism evidence="3 4">
    <name type="scientific">Quisquiliibacterium transsilvanicum</name>
    <dbReference type="NCBI Taxonomy" id="1549638"/>
    <lineage>
        <taxon>Bacteria</taxon>
        <taxon>Pseudomonadati</taxon>
        <taxon>Pseudomonadota</taxon>
        <taxon>Betaproteobacteria</taxon>
        <taxon>Burkholderiales</taxon>
        <taxon>Burkholderiaceae</taxon>
        <taxon>Quisquiliibacterium</taxon>
    </lineage>
</organism>
<evidence type="ECO:0008006" key="5">
    <source>
        <dbReference type="Google" id="ProtNLM"/>
    </source>
</evidence>
<dbReference type="Proteomes" id="UP000532440">
    <property type="component" value="Unassembled WGS sequence"/>
</dbReference>